<accession>A0AAE1PQ19</accession>
<keyword evidence="3" id="KW-1185">Reference proteome</keyword>
<evidence type="ECO:0000313" key="3">
    <source>
        <dbReference type="Proteomes" id="UP001292094"/>
    </source>
</evidence>
<keyword evidence="1" id="KW-0812">Transmembrane</keyword>
<protein>
    <submittedName>
        <fullName evidence="2">Uncharacterized protein</fullName>
    </submittedName>
</protein>
<keyword evidence="1" id="KW-1133">Transmembrane helix</keyword>
<feature type="transmembrane region" description="Helical" evidence="1">
    <location>
        <begin position="12"/>
        <end position="34"/>
    </location>
</feature>
<proteinExistence type="predicted"/>
<keyword evidence="1" id="KW-0472">Membrane</keyword>
<dbReference type="Proteomes" id="UP001292094">
    <property type="component" value="Unassembled WGS sequence"/>
</dbReference>
<evidence type="ECO:0000256" key="1">
    <source>
        <dbReference type="SAM" id="Phobius"/>
    </source>
</evidence>
<sequence length="130" mass="14191">MKGECRHELRQTARVALVTGITTLVAPGTGWALYPTFSSLTHSLTNQGHCATPPPHLFPHTLDCNMPATPSYLSCTTPYPIHCTVTPLTRTLPYPIETHPPIHTRSCQTASHLEADAPSTHCEFSPSYAK</sequence>
<name>A0AAE1PQ19_9EUCA</name>
<dbReference type="EMBL" id="JAWZYT010001412">
    <property type="protein sequence ID" value="KAK4312418.1"/>
    <property type="molecule type" value="Genomic_DNA"/>
</dbReference>
<gene>
    <name evidence="2" type="ORF">Pmani_016164</name>
</gene>
<evidence type="ECO:0000313" key="2">
    <source>
        <dbReference type="EMBL" id="KAK4312418.1"/>
    </source>
</evidence>
<comment type="caution">
    <text evidence="2">The sequence shown here is derived from an EMBL/GenBank/DDBJ whole genome shotgun (WGS) entry which is preliminary data.</text>
</comment>
<organism evidence="2 3">
    <name type="scientific">Petrolisthes manimaculis</name>
    <dbReference type="NCBI Taxonomy" id="1843537"/>
    <lineage>
        <taxon>Eukaryota</taxon>
        <taxon>Metazoa</taxon>
        <taxon>Ecdysozoa</taxon>
        <taxon>Arthropoda</taxon>
        <taxon>Crustacea</taxon>
        <taxon>Multicrustacea</taxon>
        <taxon>Malacostraca</taxon>
        <taxon>Eumalacostraca</taxon>
        <taxon>Eucarida</taxon>
        <taxon>Decapoda</taxon>
        <taxon>Pleocyemata</taxon>
        <taxon>Anomura</taxon>
        <taxon>Galatheoidea</taxon>
        <taxon>Porcellanidae</taxon>
        <taxon>Petrolisthes</taxon>
    </lineage>
</organism>
<dbReference type="AlphaFoldDB" id="A0AAE1PQ19"/>
<reference evidence="2" key="1">
    <citation type="submission" date="2023-11" db="EMBL/GenBank/DDBJ databases">
        <title>Genome assemblies of two species of porcelain crab, Petrolisthes cinctipes and Petrolisthes manimaculis (Anomura: Porcellanidae).</title>
        <authorList>
            <person name="Angst P."/>
        </authorList>
    </citation>
    <scope>NUCLEOTIDE SEQUENCE</scope>
    <source>
        <strain evidence="2">PB745_02</strain>
        <tissue evidence="2">Gill</tissue>
    </source>
</reference>